<dbReference type="RefSeq" id="WP_072429482.1">
    <property type="nucleotide sequence ID" value="NZ_FPKR01000012.1"/>
</dbReference>
<dbReference type="OrthoDB" id="9811177at2"/>
<protein>
    <recommendedName>
        <fullName evidence="1">YgjP-like metallopeptidase domain-containing protein</fullName>
    </recommendedName>
</protein>
<dbReference type="AlphaFoldDB" id="A0A1K2HNY7"/>
<evidence type="ECO:0000259" key="1">
    <source>
        <dbReference type="Pfam" id="PF01863"/>
    </source>
</evidence>
<dbReference type="PANTHER" id="PTHR30399:SF1">
    <property type="entry name" value="UTP PYROPHOSPHATASE"/>
    <property type="match status" value="1"/>
</dbReference>
<feature type="domain" description="YgjP-like metallopeptidase" evidence="1">
    <location>
        <begin position="28"/>
        <end position="225"/>
    </location>
</feature>
<sequence length="232" mass="26283">MRSQAEIRRALQLNGRTVDFTLKRASRRSVGLKIGPDGLTVSVPQRFPLAELDAILHQKANWIASKLDAMAARPEPTALVAGARIDWLGEPHALQIGFSRARVEADSLQLVAHSTADIPAALEKLMRREARVFLAERLALWAGRLNLRYHDFKLSSAGTRWGSCTSGAVIRLNWRLMQAPLPVIDYVVIHELCHLVELNHSERFWTLVASACPDWRHKRAWLKQHGSRYFSW</sequence>
<accession>A0A1K2HNY7</accession>
<dbReference type="EMBL" id="FPKR01000012">
    <property type="protein sequence ID" value="SFZ78463.1"/>
    <property type="molecule type" value="Genomic_DNA"/>
</dbReference>
<dbReference type="Pfam" id="PF01863">
    <property type="entry name" value="YgjP-like"/>
    <property type="match status" value="1"/>
</dbReference>
<evidence type="ECO:0000313" key="2">
    <source>
        <dbReference type="EMBL" id="SFZ78463.1"/>
    </source>
</evidence>
<evidence type="ECO:0000313" key="3">
    <source>
        <dbReference type="Proteomes" id="UP000186513"/>
    </source>
</evidence>
<dbReference type="STRING" id="1121279.SAMN02745887_02997"/>
<keyword evidence="3" id="KW-1185">Reference proteome</keyword>
<dbReference type="PANTHER" id="PTHR30399">
    <property type="entry name" value="UNCHARACTERIZED PROTEIN YGJP"/>
    <property type="match status" value="1"/>
</dbReference>
<dbReference type="InterPro" id="IPR053136">
    <property type="entry name" value="UTP_pyrophosphatase-like"/>
</dbReference>
<dbReference type="Proteomes" id="UP000186513">
    <property type="component" value="Unassembled WGS sequence"/>
</dbReference>
<reference evidence="2 3" key="1">
    <citation type="submission" date="2016-11" db="EMBL/GenBank/DDBJ databases">
        <authorList>
            <person name="Jaros S."/>
            <person name="Januszkiewicz K."/>
            <person name="Wedrychowicz H."/>
        </authorList>
    </citation>
    <scope>NUCLEOTIDE SEQUENCE [LARGE SCALE GENOMIC DNA]</scope>
    <source>
        <strain evidence="2 3">DSM 18899</strain>
    </source>
</reference>
<gene>
    <name evidence="2" type="ORF">SAMN02745887_02997</name>
</gene>
<proteinExistence type="predicted"/>
<name>A0A1K2HNY7_9NEIS</name>
<organism evidence="2 3">
    <name type="scientific">Chitinimonas taiwanensis DSM 18899</name>
    <dbReference type="NCBI Taxonomy" id="1121279"/>
    <lineage>
        <taxon>Bacteria</taxon>
        <taxon>Pseudomonadati</taxon>
        <taxon>Pseudomonadota</taxon>
        <taxon>Betaproteobacteria</taxon>
        <taxon>Neisseriales</taxon>
        <taxon>Chitinibacteraceae</taxon>
        <taxon>Chitinimonas</taxon>
    </lineage>
</organism>
<dbReference type="Gene3D" id="3.30.2010.10">
    <property type="entry name" value="Metalloproteases ('zincins'), catalytic domain"/>
    <property type="match status" value="1"/>
</dbReference>
<dbReference type="CDD" id="cd07344">
    <property type="entry name" value="M48_yhfN_like"/>
    <property type="match status" value="1"/>
</dbReference>
<dbReference type="InterPro" id="IPR002725">
    <property type="entry name" value="YgjP-like_metallopeptidase"/>
</dbReference>